<keyword evidence="4" id="KW-0032">Aminotransferase</keyword>
<dbReference type="SUPFAM" id="SSF53383">
    <property type="entry name" value="PLP-dependent transferases"/>
    <property type="match status" value="1"/>
</dbReference>
<dbReference type="InterPro" id="IPR015421">
    <property type="entry name" value="PyrdxlP-dep_Trfase_major"/>
</dbReference>
<dbReference type="InterPro" id="IPR004839">
    <property type="entry name" value="Aminotransferase_I/II_large"/>
</dbReference>
<dbReference type="AlphaFoldDB" id="A0A0A1U215"/>
<dbReference type="GeneID" id="14887301"/>
<keyword evidence="2" id="KW-0663">Pyridoxal phosphate</keyword>
<dbReference type="InterPro" id="IPR004838">
    <property type="entry name" value="NHTrfase_class1_PyrdxlP-BS"/>
</dbReference>
<dbReference type="InterPro" id="IPR015422">
    <property type="entry name" value="PyrdxlP-dep_Trfase_small"/>
</dbReference>
<dbReference type="Pfam" id="PF00155">
    <property type="entry name" value="Aminotran_1_2"/>
    <property type="match status" value="1"/>
</dbReference>
<dbReference type="Proteomes" id="UP000014680">
    <property type="component" value="Unassembled WGS sequence"/>
</dbReference>
<feature type="domain" description="Aminotransferase class I/classII large" evidence="3">
    <location>
        <begin position="37"/>
        <end position="376"/>
    </location>
</feature>
<dbReference type="KEGG" id="eiv:EIN_222350"/>
<proteinExistence type="inferred from homology"/>
<evidence type="ECO:0000256" key="2">
    <source>
        <dbReference type="ARBA" id="ARBA00022898"/>
    </source>
</evidence>
<evidence type="ECO:0000313" key="4">
    <source>
        <dbReference type="EMBL" id="ELP88092.1"/>
    </source>
</evidence>
<dbReference type="Gene3D" id="3.40.640.10">
    <property type="entry name" value="Type I PLP-dependent aspartate aminotransferase-like (Major domain)"/>
    <property type="match status" value="1"/>
</dbReference>
<sequence length="403" mass="45646">MLAKYIQENCTKGTMIRKMSALATKMREEKGAEAIYDMTIGNPQLPPPKEYLDALVKIAQEEKPMCHGYSTSNGDLVARETMAEIVDQFEEVKLTAEEIVMTCGCAGACNVFLRTVLEIGDEVIIFSPYFLEYPFYIENYGGVPVRVNTRFEDGWQINIDLLKEKLTSKTRVVIINSPQNPTGVVYTQEKIDEVMDLLREQSEKNQRPIWILNDAVYCRVVTKNAPKFSIFHKYPYAVIAYSLSKDVSIAGERVGCLAANPLVPNYPDLIKAIATSNEILGFVHTNKLHMRILPLVAHAIVDLSLYDKTREMMCQCLDEMGIKYIKPEGAFYIFPKIGEYDEWEFCKTLAENGIVTVPGSAFDAEGYFRISLCQHPDVFKDCIPVFKNAYKATIEKLEADKKK</sequence>
<dbReference type="Gene3D" id="3.90.1150.10">
    <property type="entry name" value="Aspartate Aminotransferase, domain 1"/>
    <property type="match status" value="1"/>
</dbReference>
<evidence type="ECO:0000259" key="3">
    <source>
        <dbReference type="Pfam" id="PF00155"/>
    </source>
</evidence>
<dbReference type="GO" id="GO:0004069">
    <property type="term" value="F:L-aspartate:2-oxoglutarate aminotransferase activity"/>
    <property type="evidence" value="ECO:0007669"/>
    <property type="project" value="UniProtKB-EC"/>
</dbReference>
<dbReference type="PROSITE" id="PS00105">
    <property type="entry name" value="AA_TRANSFER_CLASS_1"/>
    <property type="match status" value="1"/>
</dbReference>
<dbReference type="EC" id="2.6.1.1" evidence="4"/>
<dbReference type="OrthoDB" id="2414662at2759"/>
<dbReference type="OMA" id="PRDFKLC"/>
<protein>
    <submittedName>
        <fullName evidence="4">Aspartate aminotransferase, putative</fullName>
        <ecNumber evidence="4">2.6.1.1</ecNumber>
    </submittedName>
</protein>
<dbReference type="VEuPathDB" id="AmoebaDB:EIN_222350"/>
<dbReference type="PANTHER" id="PTHR42691:SF1">
    <property type="entry name" value="ASPARTATE AMINOTRANSFERASE YHDR-RELATED"/>
    <property type="match status" value="1"/>
</dbReference>
<keyword evidence="5" id="KW-1185">Reference proteome</keyword>
<dbReference type="InterPro" id="IPR015424">
    <property type="entry name" value="PyrdxlP-dep_Trfase"/>
</dbReference>
<accession>A0A0A1U215</accession>
<dbReference type="PANTHER" id="PTHR42691">
    <property type="entry name" value="ASPARTATE AMINOTRANSFERASE YHDR-RELATED"/>
    <property type="match status" value="1"/>
</dbReference>
<reference evidence="4 5" key="1">
    <citation type="submission" date="2012-10" db="EMBL/GenBank/DDBJ databases">
        <authorList>
            <person name="Zafar N."/>
            <person name="Inman J."/>
            <person name="Hall N."/>
            <person name="Lorenzi H."/>
            <person name="Caler E."/>
        </authorList>
    </citation>
    <scope>NUCLEOTIDE SEQUENCE [LARGE SCALE GENOMIC DNA]</scope>
    <source>
        <strain evidence="4 5">IP1</strain>
    </source>
</reference>
<dbReference type="GO" id="GO:0030170">
    <property type="term" value="F:pyridoxal phosphate binding"/>
    <property type="evidence" value="ECO:0007669"/>
    <property type="project" value="InterPro"/>
</dbReference>
<dbReference type="EMBL" id="KB206756">
    <property type="protein sequence ID" value="ELP88092.1"/>
    <property type="molecule type" value="Genomic_DNA"/>
</dbReference>
<dbReference type="CDD" id="cd00609">
    <property type="entry name" value="AAT_like"/>
    <property type="match status" value="1"/>
</dbReference>
<organism evidence="4 5">
    <name type="scientific">Entamoeba invadens IP1</name>
    <dbReference type="NCBI Taxonomy" id="370355"/>
    <lineage>
        <taxon>Eukaryota</taxon>
        <taxon>Amoebozoa</taxon>
        <taxon>Evosea</taxon>
        <taxon>Archamoebae</taxon>
        <taxon>Mastigamoebida</taxon>
        <taxon>Entamoebidae</taxon>
        <taxon>Entamoeba</taxon>
    </lineage>
</organism>
<comment type="similarity">
    <text evidence="1">Belongs to the class-I pyridoxal-phosphate-dependent aminotransferase family.</text>
</comment>
<dbReference type="NCBIfam" id="NF005305">
    <property type="entry name" value="PRK06836.1"/>
    <property type="match status" value="1"/>
</dbReference>
<evidence type="ECO:0000256" key="1">
    <source>
        <dbReference type="ARBA" id="ARBA00007441"/>
    </source>
</evidence>
<keyword evidence="4" id="KW-0808">Transferase</keyword>
<name>A0A0A1U215_ENTIV</name>
<dbReference type="RefSeq" id="XP_004254863.1">
    <property type="nucleotide sequence ID" value="XM_004254815.1"/>
</dbReference>
<evidence type="ECO:0000313" key="5">
    <source>
        <dbReference type="Proteomes" id="UP000014680"/>
    </source>
</evidence>
<gene>
    <name evidence="4" type="ORF">EIN_222350</name>
</gene>